<dbReference type="AlphaFoldDB" id="A0AAV1ZHI6"/>
<feature type="compositionally biased region" description="Basic residues" evidence="3">
    <location>
        <begin position="280"/>
        <end position="291"/>
    </location>
</feature>
<evidence type="ECO:0000256" key="3">
    <source>
        <dbReference type="SAM" id="MobiDB-lite"/>
    </source>
</evidence>
<dbReference type="GO" id="GO:0003723">
    <property type="term" value="F:RNA binding"/>
    <property type="evidence" value="ECO:0007669"/>
    <property type="project" value="TreeGrafter"/>
</dbReference>
<keyword evidence="6" id="KW-1185">Reference proteome</keyword>
<dbReference type="PANTHER" id="PTHR21686:SF12">
    <property type="entry name" value="DEOXYNUCLEOTIDYLTRANSFERASE TERMINAL-INTERACTING PROTEIN 2"/>
    <property type="match status" value="1"/>
</dbReference>
<sequence>MGVLSLKGCLFVSIEYVLYRAQGRVENLHLPQEDSEDESTIEVPKFKISAFKKFAPEDAPNPQIRENFHNKSIQLASSMNAGEDYSKSTYINFDVDKNTIQAHVSKQKEVLKKMLDENLKKSIVCQSDFEKKECVPTFQSRRQKRKESAKEREKTKGFNWYNMAAPEMTEEKQNDLLVLKMRQALDPKHFYKRSANKTNPKFFQVGTFVESPIDFYSSRVPKKQRKQTLVDELLADAEFRQYQKKKFTEIQRSQLPKYVRKKKITHRQRVEARNADVEKKSKKVKKNKKKV</sequence>
<dbReference type="Pfam" id="PF08698">
    <property type="entry name" value="Fcf2"/>
    <property type="match status" value="1"/>
</dbReference>
<comment type="subcellular location">
    <subcellularLocation>
        <location evidence="1">Nucleus</location>
        <location evidence="1">Nucleolus</location>
    </subcellularLocation>
</comment>
<feature type="compositionally biased region" description="Basic residues" evidence="3">
    <location>
        <begin position="258"/>
        <end position="267"/>
    </location>
</feature>
<evidence type="ECO:0000256" key="2">
    <source>
        <dbReference type="ARBA" id="ARBA00023242"/>
    </source>
</evidence>
<feature type="compositionally biased region" description="Basic and acidic residues" evidence="3">
    <location>
        <begin position="268"/>
        <end position="279"/>
    </location>
</feature>
<proteinExistence type="predicted"/>
<dbReference type="GO" id="GO:0006396">
    <property type="term" value="P:RNA processing"/>
    <property type="evidence" value="ECO:0007669"/>
    <property type="project" value="TreeGrafter"/>
</dbReference>
<dbReference type="InterPro" id="IPR039883">
    <property type="entry name" value="Fcf2/DNTTIP2"/>
</dbReference>
<comment type="caution">
    <text evidence="5">The sequence shown here is derived from an EMBL/GenBank/DDBJ whole genome shotgun (WGS) entry which is preliminary data.</text>
</comment>
<name>A0AAV1ZHI6_9ARAC</name>
<accession>A0AAV1ZHI6</accession>
<evidence type="ECO:0000256" key="1">
    <source>
        <dbReference type="ARBA" id="ARBA00004604"/>
    </source>
</evidence>
<evidence type="ECO:0000313" key="5">
    <source>
        <dbReference type="EMBL" id="CAL1270544.1"/>
    </source>
</evidence>
<dbReference type="GO" id="GO:0005730">
    <property type="term" value="C:nucleolus"/>
    <property type="evidence" value="ECO:0007669"/>
    <property type="project" value="UniProtKB-SubCell"/>
</dbReference>
<evidence type="ECO:0000259" key="4">
    <source>
        <dbReference type="Pfam" id="PF08698"/>
    </source>
</evidence>
<dbReference type="Proteomes" id="UP001497382">
    <property type="component" value="Unassembled WGS sequence"/>
</dbReference>
<protein>
    <recommendedName>
        <fullName evidence="4">Fcf2 pre-rRNA processing C-terminal domain-containing protein</fullName>
    </recommendedName>
</protein>
<dbReference type="EMBL" id="CAXIEN010000049">
    <property type="protein sequence ID" value="CAL1270544.1"/>
    <property type="molecule type" value="Genomic_DNA"/>
</dbReference>
<organism evidence="5 6">
    <name type="scientific">Larinioides sclopetarius</name>
    <dbReference type="NCBI Taxonomy" id="280406"/>
    <lineage>
        <taxon>Eukaryota</taxon>
        <taxon>Metazoa</taxon>
        <taxon>Ecdysozoa</taxon>
        <taxon>Arthropoda</taxon>
        <taxon>Chelicerata</taxon>
        <taxon>Arachnida</taxon>
        <taxon>Araneae</taxon>
        <taxon>Araneomorphae</taxon>
        <taxon>Entelegynae</taxon>
        <taxon>Araneoidea</taxon>
        <taxon>Araneidae</taxon>
        <taxon>Larinioides</taxon>
    </lineage>
</organism>
<dbReference type="PANTHER" id="PTHR21686">
    <property type="entry name" value="DEOXYNUCLEOTIDYLTRANSFERASE TERMINAL-INTERACTING PROTEIN 2"/>
    <property type="match status" value="1"/>
</dbReference>
<reference evidence="5 6" key="1">
    <citation type="submission" date="2024-04" db="EMBL/GenBank/DDBJ databases">
        <authorList>
            <person name="Rising A."/>
            <person name="Reimegard J."/>
            <person name="Sonavane S."/>
            <person name="Akerstrom W."/>
            <person name="Nylinder S."/>
            <person name="Hedman E."/>
            <person name="Kallberg Y."/>
        </authorList>
    </citation>
    <scope>NUCLEOTIDE SEQUENCE [LARGE SCALE GENOMIC DNA]</scope>
</reference>
<feature type="domain" description="Fcf2 pre-rRNA processing C-terminal" evidence="4">
    <location>
        <begin position="153"/>
        <end position="246"/>
    </location>
</feature>
<gene>
    <name evidence="5" type="ORF">LARSCL_LOCUS5353</name>
</gene>
<dbReference type="InterPro" id="IPR014810">
    <property type="entry name" value="Fcf2_C"/>
</dbReference>
<keyword evidence="2" id="KW-0539">Nucleus</keyword>
<feature type="region of interest" description="Disordered" evidence="3">
    <location>
        <begin position="258"/>
        <end position="291"/>
    </location>
</feature>
<evidence type="ECO:0000313" key="6">
    <source>
        <dbReference type="Proteomes" id="UP001497382"/>
    </source>
</evidence>